<proteinExistence type="predicted"/>
<organism evidence="1 2">
    <name type="scientific">Paraburkholderia terricola</name>
    <dbReference type="NCBI Taxonomy" id="169427"/>
    <lineage>
        <taxon>Bacteria</taxon>
        <taxon>Pseudomonadati</taxon>
        <taxon>Pseudomonadota</taxon>
        <taxon>Betaproteobacteria</taxon>
        <taxon>Burkholderiales</taxon>
        <taxon>Burkholderiaceae</taxon>
        <taxon>Paraburkholderia</taxon>
    </lineage>
</organism>
<dbReference type="AlphaFoldDB" id="A0A1M6R0G7"/>
<name>A0A1M6R0G7_9BURK</name>
<reference evidence="1 2" key="1">
    <citation type="submission" date="2016-11" db="EMBL/GenBank/DDBJ databases">
        <authorList>
            <person name="Jaros S."/>
            <person name="Januszkiewicz K."/>
            <person name="Wedrychowicz H."/>
        </authorList>
    </citation>
    <scope>NUCLEOTIDE SEQUENCE [LARGE SCALE GENOMIC DNA]</scope>
    <source>
        <strain evidence="1 2">LMG 20594</strain>
    </source>
</reference>
<evidence type="ECO:0000313" key="2">
    <source>
        <dbReference type="Proteomes" id="UP000184395"/>
    </source>
</evidence>
<evidence type="ECO:0000313" key="1">
    <source>
        <dbReference type="EMBL" id="SHK25924.1"/>
    </source>
</evidence>
<accession>A0A1M6R0G7</accession>
<dbReference type="EMBL" id="FRAB01000017">
    <property type="protein sequence ID" value="SHK25924.1"/>
    <property type="molecule type" value="Genomic_DNA"/>
</dbReference>
<gene>
    <name evidence="1" type="ORF">SAMN05192548_101745</name>
</gene>
<sequence>MTFLSNLDDHARAELLCYLVVGQLVARARTSGWMRTVHVEELLSIWLNGNGARADWTDCVHLGALSEKVALGFAGFPMFADSYFLAQLFTDGWRLDYRSPVVCKIYAACEDELQPS</sequence>
<protein>
    <submittedName>
        <fullName evidence="1">Uncharacterized protein</fullName>
    </submittedName>
</protein>
<dbReference type="Proteomes" id="UP000184395">
    <property type="component" value="Unassembled WGS sequence"/>
</dbReference>